<organism evidence="2 3">
    <name type="scientific">Lophiostoma macrostomum CBS 122681</name>
    <dbReference type="NCBI Taxonomy" id="1314788"/>
    <lineage>
        <taxon>Eukaryota</taxon>
        <taxon>Fungi</taxon>
        <taxon>Dikarya</taxon>
        <taxon>Ascomycota</taxon>
        <taxon>Pezizomycotina</taxon>
        <taxon>Dothideomycetes</taxon>
        <taxon>Pleosporomycetidae</taxon>
        <taxon>Pleosporales</taxon>
        <taxon>Lophiostomataceae</taxon>
        <taxon>Lophiostoma</taxon>
    </lineage>
</organism>
<evidence type="ECO:0000313" key="2">
    <source>
        <dbReference type="EMBL" id="KAF2661762.1"/>
    </source>
</evidence>
<protein>
    <submittedName>
        <fullName evidence="2">Uncharacterized protein</fullName>
    </submittedName>
</protein>
<evidence type="ECO:0000313" key="3">
    <source>
        <dbReference type="Proteomes" id="UP000799324"/>
    </source>
</evidence>
<reference evidence="2" key="1">
    <citation type="journal article" date="2020" name="Stud. Mycol.">
        <title>101 Dothideomycetes genomes: a test case for predicting lifestyles and emergence of pathogens.</title>
        <authorList>
            <person name="Haridas S."/>
            <person name="Albert R."/>
            <person name="Binder M."/>
            <person name="Bloem J."/>
            <person name="Labutti K."/>
            <person name="Salamov A."/>
            <person name="Andreopoulos B."/>
            <person name="Baker S."/>
            <person name="Barry K."/>
            <person name="Bills G."/>
            <person name="Bluhm B."/>
            <person name="Cannon C."/>
            <person name="Castanera R."/>
            <person name="Culley D."/>
            <person name="Daum C."/>
            <person name="Ezra D."/>
            <person name="Gonzalez J."/>
            <person name="Henrissat B."/>
            <person name="Kuo A."/>
            <person name="Liang C."/>
            <person name="Lipzen A."/>
            <person name="Lutzoni F."/>
            <person name="Magnuson J."/>
            <person name="Mondo S."/>
            <person name="Nolan M."/>
            <person name="Ohm R."/>
            <person name="Pangilinan J."/>
            <person name="Park H.-J."/>
            <person name="Ramirez L."/>
            <person name="Alfaro M."/>
            <person name="Sun H."/>
            <person name="Tritt A."/>
            <person name="Yoshinaga Y."/>
            <person name="Zwiers L.-H."/>
            <person name="Turgeon B."/>
            <person name="Goodwin S."/>
            <person name="Spatafora J."/>
            <person name="Crous P."/>
            <person name="Grigoriev I."/>
        </authorList>
    </citation>
    <scope>NUCLEOTIDE SEQUENCE</scope>
    <source>
        <strain evidence="2">CBS 122681</strain>
    </source>
</reference>
<dbReference type="EMBL" id="MU004292">
    <property type="protein sequence ID" value="KAF2661762.1"/>
    <property type="molecule type" value="Genomic_DNA"/>
</dbReference>
<evidence type="ECO:0000256" key="1">
    <source>
        <dbReference type="SAM" id="Phobius"/>
    </source>
</evidence>
<feature type="transmembrane region" description="Helical" evidence="1">
    <location>
        <begin position="12"/>
        <end position="30"/>
    </location>
</feature>
<dbReference type="AlphaFoldDB" id="A0A6A6TPP8"/>
<feature type="transmembrane region" description="Helical" evidence="1">
    <location>
        <begin position="63"/>
        <end position="82"/>
    </location>
</feature>
<accession>A0A6A6TPP8</accession>
<proteinExistence type="predicted"/>
<keyword evidence="3" id="KW-1185">Reference proteome</keyword>
<keyword evidence="1" id="KW-0812">Transmembrane</keyword>
<dbReference type="Proteomes" id="UP000799324">
    <property type="component" value="Unassembled WGS sequence"/>
</dbReference>
<gene>
    <name evidence="2" type="ORF">K491DRAFT_710597</name>
</gene>
<sequence length="208" mass="24071">MAREHLLQCTKILGIAILSYLAYRLTYNTFIPNLPAILDFLEDVVHLTFLLSLISIIEIQTHFKTVLFVALVLYAAWCWYGYNAFRGAGRGHGHGEQLGGEEEEEDIDIEFDEFGDELEEADRAFDGGYRFPRSNGFLDMDDGYEMDEMDDVDIELDNFPETDEFPVDYFPEMDNAFRPGTNEYYDMGARLNLISEQLDQVWNDLGRR</sequence>
<keyword evidence="1" id="KW-1133">Transmembrane helix</keyword>
<name>A0A6A6TPP8_9PLEO</name>
<keyword evidence="1" id="KW-0472">Membrane</keyword>